<dbReference type="PANTHER" id="PTHR33395">
    <property type="entry name" value="TRANSCRIPTASE, PUTATIVE-RELATED-RELATED"/>
    <property type="match status" value="1"/>
</dbReference>
<dbReference type="SUPFAM" id="SSF56219">
    <property type="entry name" value="DNase I-like"/>
    <property type="match status" value="1"/>
</dbReference>
<evidence type="ECO:0000313" key="1">
    <source>
        <dbReference type="EMBL" id="CAB4026817.1"/>
    </source>
</evidence>
<dbReference type="EMBL" id="CACRXK020014419">
    <property type="protein sequence ID" value="CAB4026817.1"/>
    <property type="molecule type" value="Genomic_DNA"/>
</dbReference>
<dbReference type="Pfam" id="PF14529">
    <property type="entry name" value="Exo_endo_phos_2"/>
    <property type="match status" value="1"/>
</dbReference>
<name>A0A7D9JCE6_PARCT</name>
<dbReference type="InterPro" id="IPR036691">
    <property type="entry name" value="Endo/exonu/phosph_ase_sf"/>
</dbReference>
<keyword evidence="2" id="KW-1185">Reference proteome</keyword>
<dbReference type="AlphaFoldDB" id="A0A7D9JCE6"/>
<accession>A0A7D9JCE6</accession>
<dbReference type="GO" id="GO:0003824">
    <property type="term" value="F:catalytic activity"/>
    <property type="evidence" value="ECO:0007669"/>
    <property type="project" value="InterPro"/>
</dbReference>
<dbReference type="OrthoDB" id="6015586at2759"/>
<dbReference type="InterPro" id="IPR005135">
    <property type="entry name" value="Endo/exonuclease/phosphatase"/>
</dbReference>
<reference evidence="1" key="1">
    <citation type="submission" date="2020-04" db="EMBL/GenBank/DDBJ databases">
        <authorList>
            <person name="Alioto T."/>
            <person name="Alioto T."/>
            <person name="Gomez Garrido J."/>
        </authorList>
    </citation>
    <scope>NUCLEOTIDE SEQUENCE</scope>
    <source>
        <strain evidence="1">A484AB</strain>
    </source>
</reference>
<dbReference type="PANTHER" id="PTHR33395:SF22">
    <property type="entry name" value="REVERSE TRANSCRIPTASE DOMAIN-CONTAINING PROTEIN"/>
    <property type="match status" value="1"/>
</dbReference>
<sequence>MKECPENTALGNFMLEMNLNQLIITPTRITDTSESLIDVIITSASHLVNESGVMDTIKSDHLPVSRNSFQKTKTEALTLSETWLNTTITNAEIYIEGYTLYRQDRLNKRGGGVCTYIRNDIKVSKLKEISSVSENCFHQLWLKLQSKKLKSIVICISYRPPECPLSCLETNLKPSFVQALLLNKPIFILGDLNCNVMKECPENTALGNFMLEMNLNQLIITPTRITDTSESLIDVIITSASHLVNESGVMDTIKSDHLPVYAVLNMKLPKPPPRYILTRSYKDYDGERFTAHLASRSQELISIFSDSNVNSKLDNFNNVLLITLAVHAPVRITKIQNRSCPFITTDIKNQMFHRDQLHRRYKRTRDIDDWRAFKNAQRSVKSTLKAAEKQHVQTEVNLHKDNSRSLWKVINRCIPSKDKRILTYHKNTLEGWPTISTSSFNLYEKELPKQLKC</sequence>
<dbReference type="GO" id="GO:0031012">
    <property type="term" value="C:extracellular matrix"/>
    <property type="evidence" value="ECO:0007669"/>
    <property type="project" value="TreeGrafter"/>
</dbReference>
<dbReference type="Gene3D" id="3.60.10.10">
    <property type="entry name" value="Endonuclease/exonuclease/phosphatase"/>
    <property type="match status" value="2"/>
</dbReference>
<evidence type="ECO:0000313" key="2">
    <source>
        <dbReference type="Proteomes" id="UP001152795"/>
    </source>
</evidence>
<comment type="caution">
    <text evidence="1">The sequence shown here is derived from an EMBL/GenBank/DDBJ whole genome shotgun (WGS) entry which is preliminary data.</text>
</comment>
<gene>
    <name evidence="1" type="ORF">PACLA_8A064871</name>
</gene>
<dbReference type="Proteomes" id="UP001152795">
    <property type="component" value="Unassembled WGS sequence"/>
</dbReference>
<organism evidence="1 2">
    <name type="scientific">Paramuricea clavata</name>
    <name type="common">Red gorgonian</name>
    <name type="synonym">Violescent sea-whip</name>
    <dbReference type="NCBI Taxonomy" id="317549"/>
    <lineage>
        <taxon>Eukaryota</taxon>
        <taxon>Metazoa</taxon>
        <taxon>Cnidaria</taxon>
        <taxon>Anthozoa</taxon>
        <taxon>Octocorallia</taxon>
        <taxon>Malacalcyonacea</taxon>
        <taxon>Plexauridae</taxon>
        <taxon>Paramuricea</taxon>
    </lineage>
</organism>
<proteinExistence type="predicted"/>
<protein>
    <submittedName>
        <fullName evidence="1">Uncharacterized protein</fullName>
    </submittedName>
</protein>